<evidence type="ECO:0000313" key="16">
    <source>
        <dbReference type="EMBL" id="COV83106.1"/>
    </source>
</evidence>
<reference evidence="18 34" key="8">
    <citation type="submission" date="2021-03" db="EMBL/GenBank/DDBJ databases">
        <title>Whole Genome Sequencing of Mycobacterium tuberculosis clinical isolates from Arunachal Pradesh, India.</title>
        <authorList>
            <person name="Singh S."/>
            <person name="Mudliar S.R."/>
            <person name="Kulsum U."/>
            <person name="Rufai S.B."/>
            <person name="Singh P.K."/>
            <person name="Umpo M."/>
            <person name="Nyori M."/>
        </authorList>
    </citation>
    <scope>NUCLEOTIDE SEQUENCE [LARGE SCALE GENOMIC DNA]</scope>
    <source>
        <strain evidence="18 34">OMICS/BPL/0142/20/SP</strain>
    </source>
</reference>
<evidence type="ECO:0000256" key="5">
    <source>
        <dbReference type="ARBA" id="ARBA00022801"/>
    </source>
</evidence>
<evidence type="ECO:0000313" key="12">
    <source>
        <dbReference type="EMBL" id="CKR36919.1"/>
    </source>
</evidence>
<dbReference type="SMR" id="A0A045H3I1"/>
<dbReference type="InterPro" id="IPR051619">
    <property type="entry name" value="TypeII_TA_RNase_PINc/VapC"/>
</dbReference>
<dbReference type="SUPFAM" id="SSF88723">
    <property type="entry name" value="PIN domain-like"/>
    <property type="match status" value="1"/>
</dbReference>
<dbReference type="RefSeq" id="WP_003408465.1">
    <property type="nucleotide sequence ID" value="NZ_AP018033.1"/>
</dbReference>
<evidence type="ECO:0000313" key="31">
    <source>
        <dbReference type="Proteomes" id="UP000189452"/>
    </source>
</evidence>
<reference evidence="21 33" key="7">
    <citation type="submission" date="2018-08" db="EMBL/GenBank/DDBJ databases">
        <authorList>
            <person name="Fokvardsen B D."/>
            <person name="Norman A."/>
        </authorList>
    </citation>
    <scope>NUCLEOTIDE SEQUENCE [LARGE SCALE GENOMIC DNA]</scope>
    <source>
        <strain evidence="21 33">DKC2</strain>
    </source>
</reference>
<reference evidence="19 31" key="3">
    <citation type="submission" date="2016-04" db="EMBL/GenBank/DDBJ databases">
        <authorList>
            <person name="Bigi M."/>
            <person name="Bigi F."/>
            <person name="Soria M.A."/>
        </authorList>
    </citation>
    <scope>NUCLEOTIDE SEQUENCE [LARGE SCALE GENOMIC DNA]</scope>
    <source>
        <strain evidence="19 31">6548</strain>
    </source>
</reference>
<dbReference type="EMBL" id="CFOE01000044">
    <property type="protein sequence ID" value="CFE36764.1"/>
    <property type="molecule type" value="Genomic_DNA"/>
</dbReference>
<evidence type="ECO:0000313" key="17">
    <source>
        <dbReference type="EMBL" id="COW30151.1"/>
    </source>
</evidence>
<dbReference type="Proteomes" id="UP000189452">
    <property type="component" value="Chromosome"/>
</dbReference>
<evidence type="ECO:0000313" key="13">
    <source>
        <dbReference type="EMBL" id="CKT55354.1"/>
    </source>
</evidence>
<evidence type="ECO:0000259" key="8">
    <source>
        <dbReference type="Pfam" id="PF01850"/>
    </source>
</evidence>
<keyword evidence="3 7" id="KW-0540">Nuclease</keyword>
<evidence type="ECO:0000313" key="32">
    <source>
        <dbReference type="Proteomes" id="UP000256381"/>
    </source>
</evidence>
<evidence type="ECO:0000256" key="3">
    <source>
        <dbReference type="ARBA" id="ARBA00022722"/>
    </source>
</evidence>
<evidence type="ECO:0000256" key="6">
    <source>
        <dbReference type="ARBA" id="ARBA00022842"/>
    </source>
</evidence>
<evidence type="ECO:0000313" key="11">
    <source>
        <dbReference type="EMBL" id="CKR20400.1"/>
    </source>
</evidence>
<evidence type="ECO:0000313" key="24">
    <source>
        <dbReference type="Proteomes" id="UP000046947"/>
    </source>
</evidence>
<dbReference type="Proteomes" id="UP000671119">
    <property type="component" value="Unassembled WGS sequence"/>
</dbReference>
<dbReference type="EMBL" id="LWDQ01000001">
    <property type="protein sequence ID" value="OMH59635.1"/>
    <property type="molecule type" value="Genomic_DNA"/>
</dbReference>
<keyword evidence="7" id="KW-0800">Toxin</keyword>
<evidence type="ECO:0000313" key="34">
    <source>
        <dbReference type="Proteomes" id="UP000671119"/>
    </source>
</evidence>
<reference evidence="20 32" key="4">
    <citation type="journal article" date="2017" name="N. Engl. J. Med.">
        <title>Transmission of Extensively Drug-Resistant Tuberculosis in South Africa.</title>
        <authorList>
            <person name="Shah N.S."/>
            <person name="Auld S.C."/>
            <person name="Brust J.C."/>
            <person name="Mathema B."/>
            <person name="Ismail N."/>
            <person name="Moodley P."/>
            <person name="Mlisana K."/>
            <person name="Allana S."/>
            <person name="Campbell A."/>
            <person name="Mthiyane T."/>
            <person name="Morris N."/>
            <person name="Mpangase P."/>
            <person name="van der Meulen H."/>
            <person name="Omar S.V."/>
            <person name="Brown T.S."/>
            <person name="Narechania A."/>
            <person name="Shaskina E."/>
            <person name="Kapwata T."/>
            <person name="Kreiswirth B."/>
            <person name="Gandhi N.R."/>
        </authorList>
    </citation>
    <scope>NUCLEOTIDE SEQUENCE [LARGE SCALE GENOMIC DNA]</scope>
    <source>
        <strain evidence="20 32">32301_S10</strain>
    </source>
</reference>
<proteinExistence type="inferred from homology"/>
<dbReference type="EC" id="3.1.-.-" evidence="7"/>
<dbReference type="EMBL" id="CHKL01000051">
    <property type="protein sequence ID" value="COV83106.1"/>
    <property type="molecule type" value="Genomic_DNA"/>
</dbReference>
<evidence type="ECO:0000256" key="1">
    <source>
        <dbReference type="ARBA" id="ARBA00001946"/>
    </source>
</evidence>
<evidence type="ECO:0000256" key="2">
    <source>
        <dbReference type="ARBA" id="ARBA00022649"/>
    </source>
</evidence>
<dbReference type="Proteomes" id="UP000048600">
    <property type="component" value="Unassembled WGS sequence"/>
</dbReference>
<sequence>MIVLDASAAVELMLTTPAGAAVARRLRGETVHAPAHFDVEVIGAIRQAVVRQLISDHEGLVVVVNFLSLPVRRWPLKPFTQRAYQLRSTHTVADGAYVALAEGLGVPLITCDGRLAQSHGHNAEIELVA</sequence>
<evidence type="ECO:0000313" key="26">
    <source>
        <dbReference type="Proteomes" id="UP000048600"/>
    </source>
</evidence>
<evidence type="ECO:0000313" key="14">
    <source>
        <dbReference type="EMBL" id="CLW14422.1"/>
    </source>
</evidence>
<comment type="function">
    <text evidence="7">Toxic component of a toxin-antitoxin (TA) system. An RNase.</text>
</comment>
<evidence type="ECO:0000313" key="21">
    <source>
        <dbReference type="EMBL" id="VCU49982.1"/>
    </source>
</evidence>
<dbReference type="CDD" id="cd09873">
    <property type="entry name" value="PIN_Pae0151-like"/>
    <property type="match status" value="1"/>
</dbReference>
<dbReference type="EMBL" id="CSAD01000047">
    <property type="protein sequence ID" value="COU89435.1"/>
    <property type="molecule type" value="Genomic_DNA"/>
</dbReference>
<keyword evidence="4 7" id="KW-0479">Metal-binding</keyword>
<feature type="binding site" evidence="7">
    <location>
        <position position="94"/>
    </location>
    <ligand>
        <name>Mg(2+)</name>
        <dbReference type="ChEBI" id="CHEBI:18420"/>
    </ligand>
</feature>
<evidence type="ECO:0000256" key="4">
    <source>
        <dbReference type="ARBA" id="ARBA00022723"/>
    </source>
</evidence>
<dbReference type="EMBL" id="LR027516">
    <property type="protein sequence ID" value="VCU49982.1"/>
    <property type="molecule type" value="Genomic_DNA"/>
</dbReference>
<dbReference type="OMA" id="ITCEVEV"/>
<dbReference type="EMBL" id="CNFU01000108">
    <property type="protein sequence ID" value="CKR20400.1"/>
    <property type="molecule type" value="Genomic_DNA"/>
</dbReference>
<dbReference type="EMBL" id="CFOH01001551">
    <property type="protein sequence ID" value="CFE87419.1"/>
    <property type="molecule type" value="Genomic_DNA"/>
</dbReference>
<keyword evidence="2 7" id="KW-1277">Toxin-antitoxin system</keyword>
<evidence type="ECO:0000313" key="33">
    <source>
        <dbReference type="Proteomes" id="UP000300237"/>
    </source>
</evidence>
<dbReference type="Proteomes" id="UP000049023">
    <property type="component" value="Unassembled WGS sequence"/>
</dbReference>
<accession>A0A045H3I1</accession>
<keyword evidence="5 7" id="KW-0378">Hydrolase</keyword>
<dbReference type="AlphaFoldDB" id="A0A045H3I1"/>
<reference evidence="20" key="6">
    <citation type="submission" date="2018-07" db="EMBL/GenBank/DDBJ databases">
        <authorList>
            <person name="Shah S."/>
            <person name="Brown T."/>
            <person name="Auld S."/>
            <person name="Bratton K."/>
            <person name="Narechania A."/>
            <person name="Mathema B."/>
            <person name="Gandhi N."/>
        </authorList>
    </citation>
    <scope>NUCLEOTIDE SEQUENCE</scope>
    <source>
        <strain evidence="20">32301_S10</strain>
    </source>
</reference>
<feature type="domain" description="PIN" evidence="8">
    <location>
        <begin position="2"/>
        <end position="116"/>
    </location>
</feature>
<name>A0A045H3I1_MYCTX</name>
<feature type="binding site" evidence="7">
    <location>
        <position position="5"/>
    </location>
    <ligand>
        <name>Mg(2+)</name>
        <dbReference type="ChEBI" id="CHEBI:18420"/>
    </ligand>
</feature>
<dbReference type="EMBL" id="CNGE01000967">
    <property type="protein sequence ID" value="CKT55354.1"/>
    <property type="molecule type" value="Genomic_DNA"/>
</dbReference>
<dbReference type="Proteomes" id="UP000256381">
    <property type="component" value="Unassembled WGS sequence"/>
</dbReference>
<evidence type="ECO:0000313" key="22">
    <source>
        <dbReference type="Proteomes" id="UP000044938"/>
    </source>
</evidence>
<dbReference type="PANTHER" id="PTHR35901:SF1">
    <property type="entry name" value="EXONUCLEASE VAPC9"/>
    <property type="match status" value="1"/>
</dbReference>
<evidence type="ECO:0000313" key="28">
    <source>
        <dbReference type="Proteomes" id="UP000049023"/>
    </source>
</evidence>
<comment type="cofactor">
    <cofactor evidence="1 7">
        <name>Mg(2+)</name>
        <dbReference type="ChEBI" id="CHEBI:18420"/>
    </cofactor>
</comment>
<dbReference type="GO" id="GO:0090729">
    <property type="term" value="F:toxin activity"/>
    <property type="evidence" value="ECO:0007669"/>
    <property type="project" value="UniProtKB-KW"/>
</dbReference>
<evidence type="ECO:0000313" key="29">
    <source>
        <dbReference type="Proteomes" id="UP000050139"/>
    </source>
</evidence>
<dbReference type="EMBL" id="CNFT01000216">
    <property type="protein sequence ID" value="CKR36919.1"/>
    <property type="molecule type" value="Genomic_DNA"/>
</dbReference>
<dbReference type="EMBL" id="JAGIZI010000004">
    <property type="protein sequence ID" value="MBP0682278.1"/>
    <property type="molecule type" value="Genomic_DNA"/>
</dbReference>
<reference evidence="22 23" key="2">
    <citation type="submission" date="2015-03" db="EMBL/GenBank/DDBJ databases">
        <authorList>
            <consortium name="Pathogen Informatics"/>
        </authorList>
    </citation>
    <scope>NUCLEOTIDE SEQUENCE [LARGE SCALE GENOMIC DNA]</scope>
    <source>
        <strain evidence="13 27">Bir 172</strain>
        <strain evidence="12 30">Bir 185</strain>
        <strain evidence="11 28">Bir 187</strain>
        <strain evidence="15 23">G09801536</strain>
        <strain evidence="9 25">G09901357</strain>
        <strain evidence="10 24">H09601792</strain>
        <strain evidence="17 22">M09401471</strain>
        <strain evidence="16 26">P00601463</strain>
    </source>
</reference>
<dbReference type="PANTHER" id="PTHR35901">
    <property type="entry name" value="RIBONUCLEASE VAPC3"/>
    <property type="match status" value="1"/>
</dbReference>
<dbReference type="Pfam" id="PF01850">
    <property type="entry name" value="PIN"/>
    <property type="match status" value="1"/>
</dbReference>
<dbReference type="EMBL" id="CSAJ01000283">
    <property type="protein sequence ID" value="COW30151.1"/>
    <property type="molecule type" value="Genomic_DNA"/>
</dbReference>
<evidence type="ECO:0000313" key="23">
    <source>
        <dbReference type="Proteomes" id="UP000045842"/>
    </source>
</evidence>
<evidence type="ECO:0000313" key="10">
    <source>
        <dbReference type="EMBL" id="CFE87419.1"/>
    </source>
</evidence>
<dbReference type="GO" id="GO:0016787">
    <property type="term" value="F:hydrolase activity"/>
    <property type="evidence" value="ECO:0007669"/>
    <property type="project" value="UniProtKB-KW"/>
</dbReference>
<dbReference type="Proteomes" id="UP000048948">
    <property type="component" value="Unassembled WGS sequence"/>
</dbReference>
<dbReference type="InterPro" id="IPR029060">
    <property type="entry name" value="PIN-like_dom_sf"/>
</dbReference>
<dbReference type="InterPro" id="IPR044153">
    <property type="entry name" value="PIN_Pae0151-like"/>
</dbReference>
<protein>
    <recommendedName>
        <fullName evidence="7">Ribonuclease VapC</fullName>
        <shortName evidence="7">RNase VapC</shortName>
        <ecNumber evidence="7">3.1.-.-</ecNumber>
    </recommendedName>
    <alternativeName>
        <fullName evidence="7">Toxin VapC</fullName>
    </alternativeName>
</protein>
<evidence type="ECO:0000313" key="30">
    <source>
        <dbReference type="Proteomes" id="UP000050164"/>
    </source>
</evidence>
<dbReference type="EMBL" id="QTBD01000004">
    <property type="protein sequence ID" value="REQ57622.1"/>
    <property type="molecule type" value="Genomic_DNA"/>
</dbReference>
<dbReference type="Proteomes" id="UP000050139">
    <property type="component" value="Unassembled WGS sequence"/>
</dbReference>
<dbReference type="InterPro" id="IPR002716">
    <property type="entry name" value="PIN_dom"/>
</dbReference>
<organism evidence="14 29">
    <name type="scientific">Mycobacterium tuberculosis</name>
    <dbReference type="NCBI Taxonomy" id="1773"/>
    <lineage>
        <taxon>Bacteria</taxon>
        <taxon>Bacillati</taxon>
        <taxon>Actinomycetota</taxon>
        <taxon>Actinomycetes</taxon>
        <taxon>Mycobacteriales</taxon>
        <taxon>Mycobacteriaceae</taxon>
        <taxon>Mycobacterium</taxon>
        <taxon>Mycobacterium tuberculosis complex</taxon>
    </lineage>
</organism>
<dbReference type="GO" id="GO:0004540">
    <property type="term" value="F:RNA nuclease activity"/>
    <property type="evidence" value="ECO:0007669"/>
    <property type="project" value="InterPro"/>
</dbReference>
<dbReference type="Proteomes" id="UP000048289">
    <property type="component" value="Unassembled WGS sequence"/>
</dbReference>
<dbReference type="Proteomes" id="UP000046947">
    <property type="component" value="Unassembled WGS sequence"/>
</dbReference>
<reference evidence="19 31" key="5">
    <citation type="submission" date="2017-02" db="EMBL/GenBank/DDBJ databases">
        <title>Protein polymorphisms may explain contrasting epidemiological fitness of two variants of a multidrug-resistant Mycobacterium tuberculosis strain.</title>
        <authorList>
            <person name="Bigi M.M."/>
            <person name="Lopez B."/>
            <person name="Blanco F.C."/>
            <person name="Sasiain M.C."/>
            <person name="De La Barrera S."/>
            <person name="Ritacco V."/>
            <person name="Bigi F."/>
            <person name="Soria M.A."/>
        </authorList>
    </citation>
    <scope>NUCLEOTIDE SEQUENCE [LARGE SCALE GENOMIC DNA]</scope>
    <source>
        <strain evidence="19 31">6548</strain>
    </source>
</reference>
<evidence type="ECO:0000313" key="20">
    <source>
        <dbReference type="EMBL" id="REQ57622.1"/>
    </source>
</evidence>
<evidence type="ECO:0000313" key="9">
    <source>
        <dbReference type="EMBL" id="CFE36764.1"/>
    </source>
</evidence>
<dbReference type="Gene3D" id="3.40.50.1010">
    <property type="entry name" value="5'-nuclease"/>
    <property type="match status" value="1"/>
</dbReference>
<evidence type="ECO:0000313" key="15">
    <source>
        <dbReference type="EMBL" id="COU89435.1"/>
    </source>
</evidence>
<dbReference type="Proteomes" id="UP000044938">
    <property type="component" value="Unassembled WGS sequence"/>
</dbReference>
<reference evidence="14 29" key="1">
    <citation type="submission" date="2015-03" db="EMBL/GenBank/DDBJ databases">
        <authorList>
            <consortium name="Pathogen Informatics"/>
            <person name="Murphy D."/>
        </authorList>
    </citation>
    <scope>NUCLEOTIDE SEQUENCE [LARGE SCALE GENOMIC DNA]</scope>
    <source>
        <strain evidence="14 29">0268S</strain>
    </source>
</reference>
<comment type="similarity">
    <text evidence="7">Belongs to the PINc/VapC protein family.</text>
</comment>
<dbReference type="HAMAP" id="MF_00265">
    <property type="entry name" value="VapC_Nob1"/>
    <property type="match status" value="1"/>
</dbReference>
<evidence type="ECO:0000313" key="19">
    <source>
        <dbReference type="EMBL" id="OMH59635.1"/>
    </source>
</evidence>
<evidence type="ECO:0000313" key="25">
    <source>
        <dbReference type="Proteomes" id="UP000048289"/>
    </source>
</evidence>
<keyword evidence="6 7" id="KW-0460">Magnesium</keyword>
<dbReference type="EMBL" id="COPH01000013">
    <property type="protein sequence ID" value="CLW14422.1"/>
    <property type="molecule type" value="Genomic_DNA"/>
</dbReference>
<dbReference type="Proteomes" id="UP000300237">
    <property type="component" value="Chromosome"/>
</dbReference>
<dbReference type="Proteomes" id="UP000050164">
    <property type="component" value="Unassembled WGS sequence"/>
</dbReference>
<evidence type="ECO:0000313" key="27">
    <source>
        <dbReference type="Proteomes" id="UP000048948"/>
    </source>
</evidence>
<evidence type="ECO:0000313" key="18">
    <source>
        <dbReference type="EMBL" id="MBP0682278.1"/>
    </source>
</evidence>
<dbReference type="GO" id="GO:0000287">
    <property type="term" value="F:magnesium ion binding"/>
    <property type="evidence" value="ECO:0007669"/>
    <property type="project" value="UniProtKB-UniRule"/>
</dbReference>
<gene>
    <name evidence="14" type="primary">vapC3_3</name>
    <name evidence="7" type="synonym">vapC</name>
    <name evidence="21" type="synonym">vapC12</name>
    <name evidence="9" type="synonym">vapC3_1</name>
    <name evidence="11" type="synonym">vapC3_2</name>
    <name evidence="10" type="synonym">vapC3_4</name>
    <name evidence="19" type="ORF">A4S10_01806</name>
    <name evidence="21" type="ORF">DKC2_1818</name>
    <name evidence="20" type="ORF">DSJ38_00245</name>
    <name evidence="15" type="ORF">ERS007679_00588</name>
    <name evidence="9" type="ORF">ERS007681_00600</name>
    <name evidence="10" type="ORF">ERS007688_04639</name>
    <name evidence="17" type="ORF">ERS007720_02287</name>
    <name evidence="16" type="ORF">ERS007741_00753</name>
    <name evidence="13" type="ORF">ERS027646_03789</name>
    <name evidence="12" type="ORF">ERS027659_01240</name>
    <name evidence="11" type="ORF">ERS027661_00783</name>
    <name evidence="14" type="ORF">ERS094118_01983</name>
    <name evidence="18" type="ORF">J8J21_03900</name>
</gene>
<dbReference type="Proteomes" id="UP000045842">
    <property type="component" value="Unassembled WGS sequence"/>
</dbReference>
<evidence type="ECO:0000256" key="7">
    <source>
        <dbReference type="HAMAP-Rule" id="MF_00265"/>
    </source>
</evidence>
<dbReference type="InterPro" id="IPR022907">
    <property type="entry name" value="VapC_family"/>
</dbReference>